<accession>A0A7W4ITZ8</accession>
<evidence type="ECO:0000259" key="1">
    <source>
        <dbReference type="PROSITE" id="PS51186"/>
    </source>
</evidence>
<comment type="caution">
    <text evidence="2">The sequence shown here is derived from an EMBL/GenBank/DDBJ whole genome shotgun (WGS) entry which is preliminary data.</text>
</comment>
<protein>
    <submittedName>
        <fullName evidence="2">GNAT family N-acetyltransferase</fullName>
    </submittedName>
</protein>
<dbReference type="CDD" id="cd04301">
    <property type="entry name" value="NAT_SF"/>
    <property type="match status" value="1"/>
</dbReference>
<dbReference type="AlphaFoldDB" id="A0A7W4ITZ8"/>
<dbReference type="GO" id="GO:0016747">
    <property type="term" value="F:acyltransferase activity, transferring groups other than amino-acyl groups"/>
    <property type="evidence" value="ECO:0007669"/>
    <property type="project" value="InterPro"/>
</dbReference>
<evidence type="ECO:0000313" key="2">
    <source>
        <dbReference type="EMBL" id="MBB2168878.1"/>
    </source>
</evidence>
<gene>
    <name evidence="2" type="ORF">HLH36_11005</name>
</gene>
<reference evidence="2 3" key="1">
    <citation type="submission" date="2020-04" db="EMBL/GenBank/DDBJ databases">
        <title>Description of novel Gluconacetobacter.</title>
        <authorList>
            <person name="Sombolestani A."/>
        </authorList>
    </citation>
    <scope>NUCLEOTIDE SEQUENCE [LARGE SCALE GENOMIC DNA]</scope>
    <source>
        <strain evidence="2 3">LMG 27801</strain>
    </source>
</reference>
<dbReference type="Pfam" id="PF08445">
    <property type="entry name" value="FR47"/>
    <property type="match status" value="1"/>
</dbReference>
<evidence type="ECO:0000313" key="3">
    <source>
        <dbReference type="Proteomes" id="UP000559860"/>
    </source>
</evidence>
<dbReference type="InterPro" id="IPR013653">
    <property type="entry name" value="GCN5-like_dom"/>
</dbReference>
<dbReference type="RefSeq" id="WP_182986405.1">
    <property type="nucleotide sequence ID" value="NZ_JABEQD010000006.1"/>
</dbReference>
<dbReference type="InterPro" id="IPR016181">
    <property type="entry name" value="Acyl_CoA_acyltransferase"/>
</dbReference>
<sequence length="232" mass="25040">MSELVKRSDGHPLDRPVWHALTGRQHDFAVARGHAVRFDPAYGPFAAAIDDSGPALHDLAMLAAKDEIWLLERNPPRRIPGLIMLKQADCVQMVAHTVTTAPIRFDIVELGADDAVEMLALATLTQPGPFRAHTRALGHFIGIRDQGRLVAMAGERMQPDAYVEVSGVCTHPDHRGRGYAGLLMREVAARILGRGGIPFLHCYATNTGAIALYGSLGFTPFQTVTAAAFSAA</sequence>
<organism evidence="2 3">
    <name type="scientific">Gluconacetobacter aggeris</name>
    <dbReference type="NCBI Taxonomy" id="1286186"/>
    <lineage>
        <taxon>Bacteria</taxon>
        <taxon>Pseudomonadati</taxon>
        <taxon>Pseudomonadota</taxon>
        <taxon>Alphaproteobacteria</taxon>
        <taxon>Acetobacterales</taxon>
        <taxon>Acetobacteraceae</taxon>
        <taxon>Gluconacetobacter</taxon>
    </lineage>
</organism>
<dbReference type="PROSITE" id="PS51186">
    <property type="entry name" value="GNAT"/>
    <property type="match status" value="1"/>
</dbReference>
<dbReference type="Gene3D" id="3.40.630.30">
    <property type="match status" value="1"/>
</dbReference>
<proteinExistence type="predicted"/>
<dbReference type="InterPro" id="IPR000182">
    <property type="entry name" value="GNAT_dom"/>
</dbReference>
<keyword evidence="3" id="KW-1185">Reference proteome</keyword>
<feature type="domain" description="N-acetyltransferase" evidence="1">
    <location>
        <begin position="105"/>
        <end position="232"/>
    </location>
</feature>
<dbReference type="EMBL" id="JABEQD010000006">
    <property type="protein sequence ID" value="MBB2168878.1"/>
    <property type="molecule type" value="Genomic_DNA"/>
</dbReference>
<dbReference type="Proteomes" id="UP000559860">
    <property type="component" value="Unassembled WGS sequence"/>
</dbReference>
<name>A0A7W4ITZ8_9PROT</name>
<dbReference type="SUPFAM" id="SSF55729">
    <property type="entry name" value="Acyl-CoA N-acyltransferases (Nat)"/>
    <property type="match status" value="1"/>
</dbReference>
<keyword evidence="2" id="KW-0808">Transferase</keyword>